<gene>
    <name evidence="3" type="ORF">AB6A40_009457</name>
</gene>
<sequence>MSGLKSNFPSSVEQSVVIASSGPPSVVTERHGSSVVVTHQKTLVPVAPGNAFLRPQNVHSNGAQVPGSGSAMRQKLARIQHLVRQKQENQMYQRKMYFLKRTIKSLVFKNGALCDEVARLNQRIQTVTEERKVLAKRLQHFERNRIRRIQTKMKKEAALAAKMSAYQLSSSPAALTTDPEPEEAPIDVTENEEIDSEKTASSCDTPSPATSASASRMATPEPSIHSGPSSPLSGYIRATKRTKFSASSKSRKIEKPPTRASISRKVKRVISN</sequence>
<feature type="compositionally biased region" description="Low complexity" evidence="2">
    <location>
        <begin position="199"/>
        <end position="220"/>
    </location>
</feature>
<dbReference type="AlphaFoldDB" id="A0ABD6ES23"/>
<feature type="coiled-coil region" evidence="1">
    <location>
        <begin position="117"/>
        <end position="144"/>
    </location>
</feature>
<organism evidence="3 4">
    <name type="scientific">Gnathostoma spinigerum</name>
    <dbReference type="NCBI Taxonomy" id="75299"/>
    <lineage>
        <taxon>Eukaryota</taxon>
        <taxon>Metazoa</taxon>
        <taxon>Ecdysozoa</taxon>
        <taxon>Nematoda</taxon>
        <taxon>Chromadorea</taxon>
        <taxon>Rhabditida</taxon>
        <taxon>Spirurina</taxon>
        <taxon>Gnathostomatomorpha</taxon>
        <taxon>Gnathostomatoidea</taxon>
        <taxon>Gnathostomatidae</taxon>
        <taxon>Gnathostoma</taxon>
    </lineage>
</organism>
<evidence type="ECO:0000256" key="1">
    <source>
        <dbReference type="SAM" id="Coils"/>
    </source>
</evidence>
<protein>
    <submittedName>
        <fullName evidence="3">Uncharacterized protein</fullName>
    </submittedName>
</protein>
<evidence type="ECO:0000313" key="4">
    <source>
        <dbReference type="Proteomes" id="UP001608902"/>
    </source>
</evidence>
<dbReference type="EMBL" id="JBGFUD010010007">
    <property type="protein sequence ID" value="MFH4982748.1"/>
    <property type="molecule type" value="Genomic_DNA"/>
</dbReference>
<evidence type="ECO:0000313" key="3">
    <source>
        <dbReference type="EMBL" id="MFH4982748.1"/>
    </source>
</evidence>
<reference evidence="3 4" key="1">
    <citation type="submission" date="2024-08" db="EMBL/GenBank/DDBJ databases">
        <title>Gnathostoma spinigerum genome.</title>
        <authorList>
            <person name="Gonzalez-Bertolin B."/>
            <person name="Monzon S."/>
            <person name="Zaballos A."/>
            <person name="Jimenez P."/>
            <person name="Dekumyoy P."/>
            <person name="Varona S."/>
            <person name="Cuesta I."/>
            <person name="Sumanam S."/>
            <person name="Adisakwattana P."/>
            <person name="Gasser R.B."/>
            <person name="Hernandez-Gonzalez A."/>
            <person name="Young N.D."/>
            <person name="Perteguer M.J."/>
        </authorList>
    </citation>
    <scope>NUCLEOTIDE SEQUENCE [LARGE SCALE GENOMIC DNA]</scope>
    <source>
        <strain evidence="3">AL3</strain>
        <tissue evidence="3">Liver</tissue>
    </source>
</reference>
<comment type="caution">
    <text evidence="3">The sequence shown here is derived from an EMBL/GenBank/DDBJ whole genome shotgun (WGS) entry which is preliminary data.</text>
</comment>
<keyword evidence="1" id="KW-0175">Coiled coil</keyword>
<dbReference type="Proteomes" id="UP001608902">
    <property type="component" value="Unassembled WGS sequence"/>
</dbReference>
<accession>A0ABD6ES23</accession>
<name>A0ABD6ES23_9BILA</name>
<keyword evidence="4" id="KW-1185">Reference proteome</keyword>
<feature type="region of interest" description="Disordered" evidence="2">
    <location>
        <begin position="189"/>
        <end position="272"/>
    </location>
</feature>
<feature type="compositionally biased region" description="Basic residues" evidence="2">
    <location>
        <begin position="262"/>
        <end position="272"/>
    </location>
</feature>
<evidence type="ECO:0000256" key="2">
    <source>
        <dbReference type="SAM" id="MobiDB-lite"/>
    </source>
</evidence>
<proteinExistence type="predicted"/>